<dbReference type="AlphaFoldDB" id="A0A370HK78"/>
<protein>
    <submittedName>
        <fullName evidence="6">GHMP kinase-like protein</fullName>
    </submittedName>
</protein>
<feature type="non-terminal residue" evidence="6">
    <location>
        <position position="1"/>
    </location>
</feature>
<dbReference type="Pfam" id="PF08544">
    <property type="entry name" value="GHMP_kinases_C"/>
    <property type="match status" value="1"/>
</dbReference>
<gene>
    <name evidence="6" type="ORF">DFR76_1291</name>
</gene>
<feature type="domain" description="GHMP kinase C-terminal" evidence="5">
    <location>
        <begin position="37"/>
        <end position="116"/>
    </location>
</feature>
<dbReference type="GO" id="GO:0004496">
    <property type="term" value="F:mevalonate kinase activity"/>
    <property type="evidence" value="ECO:0007669"/>
    <property type="project" value="InterPro"/>
</dbReference>
<comment type="caution">
    <text evidence="6">The sequence shown here is derived from an EMBL/GenBank/DDBJ whole genome shotgun (WGS) entry which is preliminary data.</text>
</comment>
<dbReference type="InterPro" id="IPR036554">
    <property type="entry name" value="GHMP_kinase_C_sf"/>
</dbReference>
<accession>A0A370HK78</accession>
<evidence type="ECO:0000256" key="3">
    <source>
        <dbReference type="ARBA" id="ARBA00022777"/>
    </source>
</evidence>
<name>A0A370HK78_9NOCA</name>
<evidence type="ECO:0000313" key="7">
    <source>
        <dbReference type="Proteomes" id="UP000254869"/>
    </source>
</evidence>
<dbReference type="InterPro" id="IPR006205">
    <property type="entry name" value="Mev_gal_kin"/>
</dbReference>
<dbReference type="Proteomes" id="UP000254869">
    <property type="component" value="Unassembled WGS sequence"/>
</dbReference>
<keyword evidence="2" id="KW-0808">Transferase</keyword>
<keyword evidence="4" id="KW-0460">Magnesium</keyword>
<dbReference type="PANTHER" id="PTHR43290:SF2">
    <property type="entry name" value="MEVALONATE KINASE"/>
    <property type="match status" value="1"/>
</dbReference>
<keyword evidence="7" id="KW-1185">Reference proteome</keyword>
<evidence type="ECO:0000256" key="4">
    <source>
        <dbReference type="ARBA" id="ARBA00022842"/>
    </source>
</evidence>
<reference evidence="6 7" key="1">
    <citation type="submission" date="2018-07" db="EMBL/GenBank/DDBJ databases">
        <title>Genomic Encyclopedia of Type Strains, Phase IV (KMG-IV): sequencing the most valuable type-strain genomes for metagenomic binning, comparative biology and taxonomic classification.</title>
        <authorList>
            <person name="Goeker M."/>
        </authorList>
    </citation>
    <scope>NUCLEOTIDE SEQUENCE [LARGE SCALE GENOMIC DNA]</scope>
    <source>
        <strain evidence="6 7">DSM 44290</strain>
    </source>
</reference>
<dbReference type="RefSeq" id="WP_373863913.1">
    <property type="nucleotide sequence ID" value="NZ_QQBC01000029.1"/>
</dbReference>
<dbReference type="EMBL" id="QQBC01000029">
    <property type="protein sequence ID" value="RDI58928.1"/>
    <property type="molecule type" value="Genomic_DNA"/>
</dbReference>
<dbReference type="PANTHER" id="PTHR43290">
    <property type="entry name" value="MEVALONATE KINASE"/>
    <property type="match status" value="1"/>
</dbReference>
<evidence type="ECO:0000256" key="1">
    <source>
        <dbReference type="ARBA" id="ARBA00022490"/>
    </source>
</evidence>
<dbReference type="STRING" id="1210086.GCA_001613105_08015"/>
<keyword evidence="1" id="KW-0963">Cytoplasm</keyword>
<evidence type="ECO:0000313" key="6">
    <source>
        <dbReference type="EMBL" id="RDI58928.1"/>
    </source>
</evidence>
<dbReference type="Gene3D" id="3.30.70.890">
    <property type="entry name" value="GHMP kinase, C-terminal domain"/>
    <property type="match status" value="1"/>
</dbReference>
<evidence type="ECO:0000256" key="2">
    <source>
        <dbReference type="ARBA" id="ARBA00022679"/>
    </source>
</evidence>
<dbReference type="GO" id="GO:0005829">
    <property type="term" value="C:cytosol"/>
    <property type="evidence" value="ECO:0007669"/>
    <property type="project" value="TreeGrafter"/>
</dbReference>
<dbReference type="InterPro" id="IPR013750">
    <property type="entry name" value="GHMP_kinase_C_dom"/>
</dbReference>
<dbReference type="GO" id="GO:0005524">
    <property type="term" value="F:ATP binding"/>
    <property type="evidence" value="ECO:0007669"/>
    <property type="project" value="InterPro"/>
</dbReference>
<evidence type="ECO:0000259" key="5">
    <source>
        <dbReference type="Pfam" id="PF08544"/>
    </source>
</evidence>
<proteinExistence type="predicted"/>
<keyword evidence="3 6" id="KW-0418">Kinase</keyword>
<sequence length="129" mass="13292">PGSTRDAVRTVENVLRQERGNGALLLDLSRRIVDSALHALETADAPALGASMTEFHTLLGEFGVSTPTLDRLVKAASDAGALGAKLTGSGLGGCMIALTTPTTAAAVAEALSRKGAARTWTVPLRGRRQ</sequence>
<dbReference type="SUPFAM" id="SSF55060">
    <property type="entry name" value="GHMP Kinase, C-terminal domain"/>
    <property type="match status" value="1"/>
</dbReference>
<dbReference type="GO" id="GO:0019287">
    <property type="term" value="P:isopentenyl diphosphate biosynthetic process, mevalonate pathway"/>
    <property type="evidence" value="ECO:0007669"/>
    <property type="project" value="TreeGrafter"/>
</dbReference>
<organism evidence="6 7">
    <name type="scientific">Nocardia pseudobrasiliensis</name>
    <dbReference type="NCBI Taxonomy" id="45979"/>
    <lineage>
        <taxon>Bacteria</taxon>
        <taxon>Bacillati</taxon>
        <taxon>Actinomycetota</taxon>
        <taxon>Actinomycetes</taxon>
        <taxon>Mycobacteriales</taxon>
        <taxon>Nocardiaceae</taxon>
        <taxon>Nocardia</taxon>
    </lineage>
</organism>